<organism evidence="9 10">
    <name type="scientific">Belliella marina</name>
    <dbReference type="NCBI Taxonomy" id="1644146"/>
    <lineage>
        <taxon>Bacteria</taxon>
        <taxon>Pseudomonadati</taxon>
        <taxon>Bacteroidota</taxon>
        <taxon>Cytophagia</taxon>
        <taxon>Cytophagales</taxon>
        <taxon>Cyclobacteriaceae</taxon>
        <taxon>Belliella</taxon>
    </lineage>
</organism>
<evidence type="ECO:0000256" key="8">
    <source>
        <dbReference type="SAM" id="Phobius"/>
    </source>
</evidence>
<comment type="subcellular location">
    <subcellularLocation>
        <location evidence="1">Cell membrane</location>
        <topology evidence="1">Multi-pass membrane protein</topology>
    </subcellularLocation>
</comment>
<dbReference type="EMBL" id="JBHUHR010000039">
    <property type="protein sequence ID" value="MFD2036318.1"/>
    <property type="molecule type" value="Genomic_DNA"/>
</dbReference>
<proteinExistence type="inferred from homology"/>
<keyword evidence="3" id="KW-0813">Transport</keyword>
<comment type="caution">
    <text evidence="9">The sequence shown here is derived from an EMBL/GenBank/DDBJ whole genome shotgun (WGS) entry which is preliminary data.</text>
</comment>
<feature type="transmembrane region" description="Helical" evidence="8">
    <location>
        <begin position="244"/>
        <end position="268"/>
    </location>
</feature>
<evidence type="ECO:0000313" key="10">
    <source>
        <dbReference type="Proteomes" id="UP001597361"/>
    </source>
</evidence>
<feature type="transmembrane region" description="Helical" evidence="8">
    <location>
        <begin position="280"/>
        <end position="300"/>
    </location>
</feature>
<gene>
    <name evidence="9" type="ORF">ACFSKL_16055</name>
</gene>
<evidence type="ECO:0000256" key="2">
    <source>
        <dbReference type="ARBA" id="ARBA00009773"/>
    </source>
</evidence>
<dbReference type="PANTHER" id="PTHR21716:SF53">
    <property type="entry name" value="PERMEASE PERM-RELATED"/>
    <property type="match status" value="1"/>
</dbReference>
<feature type="transmembrane region" description="Helical" evidence="8">
    <location>
        <begin position="158"/>
        <end position="180"/>
    </location>
</feature>
<reference evidence="10" key="1">
    <citation type="journal article" date="2019" name="Int. J. Syst. Evol. Microbiol.">
        <title>The Global Catalogue of Microorganisms (GCM) 10K type strain sequencing project: providing services to taxonomists for standard genome sequencing and annotation.</title>
        <authorList>
            <consortium name="The Broad Institute Genomics Platform"/>
            <consortium name="The Broad Institute Genome Sequencing Center for Infectious Disease"/>
            <person name="Wu L."/>
            <person name="Ma J."/>
        </authorList>
    </citation>
    <scope>NUCLEOTIDE SEQUENCE [LARGE SCALE GENOMIC DNA]</scope>
    <source>
        <strain evidence="10">CGMCC 1.15180</strain>
    </source>
</reference>
<evidence type="ECO:0000256" key="4">
    <source>
        <dbReference type="ARBA" id="ARBA00022475"/>
    </source>
</evidence>
<evidence type="ECO:0000313" key="9">
    <source>
        <dbReference type="EMBL" id="MFD2036318.1"/>
    </source>
</evidence>
<name>A0ABW4VNG3_9BACT</name>
<keyword evidence="7 8" id="KW-0472">Membrane</keyword>
<sequence length="387" mass="42819">MKNRAPYILFPLWILAVYFLIKGAIMAASFLIPLSFAVIVSLVCVPIARMLERKNLSRGFASLICVALGLTVYLSFFWLIAVQGYNISEKWPEMKGKITPKLEKTAVIIEEKSGINVYDQLPGFITNRDTKDDGDQNSEKDEASDEQWEFSQSFAPKVVMNLFGFLGNSMLTFVYVFFLLTYRNKLKRSILHFFSADKKGSVEKVLTQATSLALNFLAGRLLLIFFLALIYSIGLLIAGVENAILISFIAAILSLIPYLGVIIGFVLAISLTFLDGGDTASLIIVASTYSIAQFIESYILEPYIVGDKVNLNPLMTILVVVMGGMVWGVSGMILSILLAAILKICFDASENLKPLGYMLGDEDAKDDNESHPLGRLGRKLWNKIKGS</sequence>
<feature type="transmembrane region" description="Helical" evidence="8">
    <location>
        <begin position="221"/>
        <end position="238"/>
    </location>
</feature>
<keyword evidence="5 8" id="KW-0812">Transmembrane</keyword>
<dbReference type="InterPro" id="IPR002549">
    <property type="entry name" value="AI-2E-like"/>
</dbReference>
<dbReference type="PANTHER" id="PTHR21716">
    <property type="entry name" value="TRANSMEMBRANE PROTEIN"/>
    <property type="match status" value="1"/>
</dbReference>
<feature type="transmembrane region" description="Helical" evidence="8">
    <location>
        <begin position="60"/>
        <end position="81"/>
    </location>
</feature>
<feature type="transmembrane region" description="Helical" evidence="8">
    <location>
        <begin position="7"/>
        <end position="25"/>
    </location>
</feature>
<evidence type="ECO:0000256" key="5">
    <source>
        <dbReference type="ARBA" id="ARBA00022692"/>
    </source>
</evidence>
<evidence type="ECO:0000256" key="6">
    <source>
        <dbReference type="ARBA" id="ARBA00022989"/>
    </source>
</evidence>
<feature type="transmembrane region" description="Helical" evidence="8">
    <location>
        <begin position="31"/>
        <end position="48"/>
    </location>
</feature>
<keyword evidence="4" id="KW-1003">Cell membrane</keyword>
<dbReference type="RefSeq" id="WP_376887345.1">
    <property type="nucleotide sequence ID" value="NZ_JBHUHR010000039.1"/>
</dbReference>
<dbReference type="Pfam" id="PF01594">
    <property type="entry name" value="AI-2E_transport"/>
    <property type="match status" value="1"/>
</dbReference>
<keyword evidence="10" id="KW-1185">Reference proteome</keyword>
<comment type="similarity">
    <text evidence="2">Belongs to the autoinducer-2 exporter (AI-2E) (TC 2.A.86) family.</text>
</comment>
<protein>
    <submittedName>
        <fullName evidence="9">AI-2E family transporter</fullName>
    </submittedName>
</protein>
<keyword evidence="6 8" id="KW-1133">Transmembrane helix</keyword>
<dbReference type="Proteomes" id="UP001597361">
    <property type="component" value="Unassembled WGS sequence"/>
</dbReference>
<evidence type="ECO:0000256" key="7">
    <source>
        <dbReference type="ARBA" id="ARBA00023136"/>
    </source>
</evidence>
<evidence type="ECO:0000256" key="3">
    <source>
        <dbReference type="ARBA" id="ARBA00022448"/>
    </source>
</evidence>
<evidence type="ECO:0000256" key="1">
    <source>
        <dbReference type="ARBA" id="ARBA00004651"/>
    </source>
</evidence>
<accession>A0ABW4VNG3</accession>
<feature type="transmembrane region" description="Helical" evidence="8">
    <location>
        <begin position="315"/>
        <end position="342"/>
    </location>
</feature>